<sequence>MKKSFAYPIIFMSLITAIYTFLLAFLDHSTAEQIEFLASADLQKKILYVFDIPVKSQDPEKIDKQFKEKITIKEIDGEKVYLLGENEDVKAFAYPVRGAGLWGSIEAYIGISADYSKLVGIEFISHSETPGLGGRIDEDWYKNQFRGIELKKSKNEYIVYSPSPNANVDAITGATLTSQSVRDIVNVNIGKILEEKKVD</sequence>
<dbReference type="RefSeq" id="WP_075726125.1">
    <property type="nucleotide sequence ID" value="NZ_LTDM01000017.1"/>
</dbReference>
<evidence type="ECO:0000256" key="15">
    <source>
        <dbReference type="ARBA" id="ARBA00023201"/>
    </source>
</evidence>
<dbReference type="InterPro" id="IPR010204">
    <property type="entry name" value="NqrC"/>
</dbReference>
<organism evidence="18 19">
    <name type="scientific">Tissierella creatinophila DSM 6911</name>
    <dbReference type="NCBI Taxonomy" id="1123403"/>
    <lineage>
        <taxon>Bacteria</taxon>
        <taxon>Bacillati</taxon>
        <taxon>Bacillota</taxon>
        <taxon>Tissierellia</taxon>
        <taxon>Tissierellales</taxon>
        <taxon>Tissierellaceae</taxon>
        <taxon>Tissierella</taxon>
    </lineage>
</organism>
<dbReference type="PIRSF" id="PIRSF006091">
    <property type="entry name" value="E_trnsport_RnfG"/>
    <property type="match status" value="1"/>
</dbReference>
<name>A0A1U7M644_TISCR</name>
<evidence type="ECO:0000256" key="10">
    <source>
        <dbReference type="ARBA" id="ARBA00023027"/>
    </source>
</evidence>
<evidence type="ECO:0000256" key="8">
    <source>
        <dbReference type="ARBA" id="ARBA00022967"/>
    </source>
</evidence>
<keyword evidence="15" id="KW-0739">Sodium transport</keyword>
<evidence type="ECO:0000256" key="13">
    <source>
        <dbReference type="ARBA" id="ARBA00023075"/>
    </source>
</evidence>
<keyword evidence="18" id="KW-0560">Oxidoreductase</keyword>
<feature type="transmembrane region" description="Helical" evidence="16">
    <location>
        <begin position="6"/>
        <end position="26"/>
    </location>
</feature>
<dbReference type="GO" id="GO:0009055">
    <property type="term" value="F:electron transfer activity"/>
    <property type="evidence" value="ECO:0007669"/>
    <property type="project" value="InterPro"/>
</dbReference>
<dbReference type="Pfam" id="PF04205">
    <property type="entry name" value="FMN_bind"/>
    <property type="match status" value="1"/>
</dbReference>
<evidence type="ECO:0000256" key="9">
    <source>
        <dbReference type="ARBA" id="ARBA00022989"/>
    </source>
</evidence>
<dbReference type="AlphaFoldDB" id="A0A1U7M644"/>
<dbReference type="PANTHER" id="PTHR37838">
    <property type="entry name" value="NA(+)-TRANSLOCATING NADH-QUINONE REDUCTASE SUBUNIT C"/>
    <property type="match status" value="1"/>
</dbReference>
<dbReference type="EC" id="1.6.5.-" evidence="18"/>
<evidence type="ECO:0000256" key="11">
    <source>
        <dbReference type="ARBA" id="ARBA00023053"/>
    </source>
</evidence>
<dbReference type="GO" id="GO:0005886">
    <property type="term" value="C:plasma membrane"/>
    <property type="evidence" value="ECO:0007669"/>
    <property type="project" value="InterPro"/>
</dbReference>
<evidence type="ECO:0000256" key="4">
    <source>
        <dbReference type="ARBA" id="ARBA00022553"/>
    </source>
</evidence>
<evidence type="ECO:0000313" key="19">
    <source>
        <dbReference type="Proteomes" id="UP000186112"/>
    </source>
</evidence>
<dbReference type="SMART" id="SM00900">
    <property type="entry name" value="FMN_bind"/>
    <property type="match status" value="1"/>
</dbReference>
<protein>
    <submittedName>
        <fullName evidence="18">Na(+)-translocating NADH-quinone reductase subunit C</fullName>
        <ecNumber evidence="18">1.6.5.-</ecNumber>
    </submittedName>
</protein>
<keyword evidence="7 16" id="KW-0812">Transmembrane</keyword>
<dbReference type="GO" id="GO:0016655">
    <property type="term" value="F:oxidoreductase activity, acting on NAD(P)H, quinone or similar compound as acceptor"/>
    <property type="evidence" value="ECO:0007669"/>
    <property type="project" value="InterPro"/>
</dbReference>
<reference evidence="18 19" key="1">
    <citation type="submission" date="2016-02" db="EMBL/GenBank/DDBJ databases">
        <title>Genome sequence of Tissierella creatinophila DSM 6911.</title>
        <authorList>
            <person name="Poehlein A."/>
            <person name="Daniel R."/>
        </authorList>
    </citation>
    <scope>NUCLEOTIDE SEQUENCE [LARGE SCALE GENOMIC DNA]</scope>
    <source>
        <strain evidence="18 19">DSM 6911</strain>
    </source>
</reference>
<dbReference type="InterPro" id="IPR007329">
    <property type="entry name" value="FMN-bd"/>
</dbReference>
<evidence type="ECO:0000256" key="7">
    <source>
        <dbReference type="ARBA" id="ARBA00022692"/>
    </source>
</evidence>
<keyword evidence="14 16" id="KW-0472">Membrane</keyword>
<feature type="domain" description="FMN-binding" evidence="17">
    <location>
        <begin position="100"/>
        <end position="192"/>
    </location>
</feature>
<keyword evidence="12" id="KW-0406">Ion transport</keyword>
<evidence type="ECO:0000256" key="2">
    <source>
        <dbReference type="ARBA" id="ARBA00022475"/>
    </source>
</evidence>
<keyword evidence="8" id="KW-1278">Translocase</keyword>
<dbReference type="Proteomes" id="UP000186112">
    <property type="component" value="Unassembled WGS sequence"/>
</dbReference>
<evidence type="ECO:0000256" key="12">
    <source>
        <dbReference type="ARBA" id="ARBA00023065"/>
    </source>
</evidence>
<keyword evidence="10" id="KW-0520">NAD</keyword>
<keyword evidence="11" id="KW-0915">Sodium</keyword>
<keyword evidence="6" id="KW-0288">FMN</keyword>
<proteinExistence type="predicted"/>
<accession>A0A1U7M644</accession>
<dbReference type="EMBL" id="LTDM01000017">
    <property type="protein sequence ID" value="OLS02792.1"/>
    <property type="molecule type" value="Genomic_DNA"/>
</dbReference>
<keyword evidence="2" id="KW-1003">Cell membrane</keyword>
<evidence type="ECO:0000256" key="5">
    <source>
        <dbReference type="ARBA" id="ARBA00022630"/>
    </source>
</evidence>
<dbReference type="GO" id="GO:0010181">
    <property type="term" value="F:FMN binding"/>
    <property type="evidence" value="ECO:0007669"/>
    <property type="project" value="InterPro"/>
</dbReference>
<evidence type="ECO:0000256" key="16">
    <source>
        <dbReference type="SAM" id="Phobius"/>
    </source>
</evidence>
<keyword evidence="5" id="KW-0285">Flavoprotein</keyword>
<dbReference type="GO" id="GO:0022900">
    <property type="term" value="P:electron transport chain"/>
    <property type="evidence" value="ECO:0007669"/>
    <property type="project" value="InterPro"/>
</dbReference>
<dbReference type="PANTHER" id="PTHR37838:SF1">
    <property type="entry name" value="NA(+)-TRANSLOCATING NADH-QUINONE REDUCTASE SUBUNIT C"/>
    <property type="match status" value="1"/>
</dbReference>
<keyword evidence="3" id="KW-0997">Cell inner membrane</keyword>
<keyword evidence="13" id="KW-0830">Ubiquinone</keyword>
<evidence type="ECO:0000256" key="14">
    <source>
        <dbReference type="ARBA" id="ARBA00023136"/>
    </source>
</evidence>
<comment type="caution">
    <text evidence="18">The sequence shown here is derived from an EMBL/GenBank/DDBJ whole genome shotgun (WGS) entry which is preliminary data.</text>
</comment>
<dbReference type="InterPro" id="IPR010209">
    <property type="entry name" value="Ion_transpt_RnfG/RsxG"/>
</dbReference>
<keyword evidence="4" id="KW-0597">Phosphoprotein</keyword>
<evidence type="ECO:0000259" key="17">
    <source>
        <dbReference type="SMART" id="SM00900"/>
    </source>
</evidence>
<gene>
    <name evidence="18" type="primary">nqrC</name>
    <name evidence="18" type="ORF">TICRE_12090</name>
</gene>
<evidence type="ECO:0000256" key="3">
    <source>
        <dbReference type="ARBA" id="ARBA00022519"/>
    </source>
</evidence>
<keyword evidence="9 16" id="KW-1133">Transmembrane helix</keyword>
<evidence type="ECO:0000313" key="18">
    <source>
        <dbReference type="EMBL" id="OLS02792.1"/>
    </source>
</evidence>
<evidence type="ECO:0000256" key="1">
    <source>
        <dbReference type="ARBA" id="ARBA00022448"/>
    </source>
</evidence>
<evidence type="ECO:0000256" key="6">
    <source>
        <dbReference type="ARBA" id="ARBA00022643"/>
    </source>
</evidence>
<dbReference type="OrthoDB" id="9794010at2"/>
<dbReference type="GO" id="GO:0006814">
    <property type="term" value="P:sodium ion transport"/>
    <property type="evidence" value="ECO:0007669"/>
    <property type="project" value="UniProtKB-KW"/>
</dbReference>
<keyword evidence="19" id="KW-1185">Reference proteome</keyword>
<keyword evidence="1" id="KW-0813">Transport</keyword>